<dbReference type="EMBL" id="GANO01004649">
    <property type="protein sequence ID" value="JAB55222.1"/>
    <property type="molecule type" value="mRNA"/>
</dbReference>
<proteinExistence type="evidence at transcript level"/>
<protein>
    <submittedName>
        <fullName evidence="3">Putative secreted mucin</fullName>
    </submittedName>
</protein>
<evidence type="ECO:0000256" key="1">
    <source>
        <dbReference type="SAM" id="MobiDB-lite"/>
    </source>
</evidence>
<keyword evidence="2" id="KW-0732">Signal</keyword>
<accession>U5EPL1</accession>
<sequence length="315" mass="32879">MGMLINYTPQTLLIVFGVILSVHSIPYSKYGRQCSDIGCLSSQVCVMAYDSCSYNQRDGKECGRYPTCKKSTDAAVNGGAAPAPDNSNSDTNFFNPKPTTKRPTSFYDSNNNGGGGGSSGGLDSIFNLPRETTTTRKPYSPPTYPPYNPAHSGGNIYNGGGGGGGFVRPTERPTSRPTYRPTAPPASSGGSGFGGFFSGLQNILSGEIGKLIGNAIKNPSGGAGGFLDTRQLLERRFGGGLFNENPSSSGSGTGHSSANTGRASYPTQPPVYQNPYNSYSGGGSQQYSSNSRGSSLPYPSAPSAPTPPTYGWKMQ</sequence>
<reference evidence="3" key="1">
    <citation type="journal article" date="2014" name="Insect Biochem. Mol. Biol.">
        <title>An insight into the sialome of the frog biting fly, Corethrella appendiculata.</title>
        <authorList>
            <person name="Ribeiro J.M.C."/>
            <person name="Chagas A.C."/>
            <person name="Pham V.M."/>
            <person name="Lounibos L.P."/>
            <person name="Calvo E."/>
        </authorList>
    </citation>
    <scope>NUCLEOTIDE SEQUENCE</scope>
    <source>
        <tissue evidence="3">Salivary glands</tissue>
    </source>
</reference>
<feature type="chain" id="PRO_5004660080" evidence="2">
    <location>
        <begin position="25"/>
        <end position="315"/>
    </location>
</feature>
<feature type="region of interest" description="Disordered" evidence="1">
    <location>
        <begin position="239"/>
        <end position="315"/>
    </location>
</feature>
<organism evidence="3">
    <name type="scientific">Corethrella appendiculata</name>
    <dbReference type="NCBI Taxonomy" id="1370023"/>
    <lineage>
        <taxon>Eukaryota</taxon>
        <taxon>Metazoa</taxon>
        <taxon>Ecdysozoa</taxon>
        <taxon>Arthropoda</taxon>
        <taxon>Hexapoda</taxon>
        <taxon>Insecta</taxon>
        <taxon>Pterygota</taxon>
        <taxon>Neoptera</taxon>
        <taxon>Endopterygota</taxon>
        <taxon>Diptera</taxon>
        <taxon>Nematocera</taxon>
        <taxon>Culicoidea</taxon>
        <taxon>Chaoboridae</taxon>
        <taxon>Corethrella</taxon>
    </lineage>
</organism>
<feature type="compositionally biased region" description="Pro residues" evidence="1">
    <location>
        <begin position="299"/>
        <end position="308"/>
    </location>
</feature>
<dbReference type="AlphaFoldDB" id="U5EPL1"/>
<feature type="compositionally biased region" description="Low complexity" evidence="1">
    <location>
        <begin position="273"/>
        <end position="298"/>
    </location>
</feature>
<feature type="compositionally biased region" description="Polar residues" evidence="1">
    <location>
        <begin position="85"/>
        <end position="108"/>
    </location>
</feature>
<evidence type="ECO:0000256" key="2">
    <source>
        <dbReference type="SAM" id="SignalP"/>
    </source>
</evidence>
<dbReference type="PANTHER" id="PTHR39956:SF1">
    <property type="entry name" value="GH09530P-RELATED"/>
    <property type="match status" value="1"/>
</dbReference>
<name>U5EPL1_9DIPT</name>
<dbReference type="PANTHER" id="PTHR39956">
    <property type="entry name" value="GH09530P-RELATED"/>
    <property type="match status" value="1"/>
</dbReference>
<feature type="compositionally biased region" description="Low complexity" evidence="1">
    <location>
        <begin position="247"/>
        <end position="257"/>
    </location>
</feature>
<feature type="region of interest" description="Disordered" evidence="1">
    <location>
        <begin position="77"/>
        <end position="127"/>
    </location>
</feature>
<feature type="region of interest" description="Disordered" evidence="1">
    <location>
        <begin position="162"/>
        <end position="193"/>
    </location>
</feature>
<feature type="signal peptide" evidence="2">
    <location>
        <begin position="1"/>
        <end position="24"/>
    </location>
</feature>
<evidence type="ECO:0000313" key="3">
    <source>
        <dbReference type="EMBL" id="JAB55222.1"/>
    </source>
</evidence>